<sequence>MVKYLEKFRITYIVLLLLMFAVRLNAQITGNILDDETGESIPYASVTYRGHNIAVASNINGYFSIERHDGWQLTFSVVGYVSKTVTVNAGIKNSLTIRLKPDNKTLKEVTVRTKRSRYSRKNNPAVELMKKVIAAKKKTNLDNRDYYQYNKYQKITLAFNDITPAKLEEPKLKSKPWLISQIEKCQYNDKLILPLSVDETVTQILYRKHPKTEKRIVKGQNSSGVNDLFQTGDILTTTLKDVFTDVNIYDDQVRLLQYPFTSPIGKDAIGFYRYYIMDTLFVDRDRCIHLHFLPNNQQDFGFRGDIYVMADSSYQVKRCELTIPKKSDVNFVENLRVLQEFRQLPDSTWVLTQDDMVAELKIASFIQKAIVIRTTRMSDYAFDELPRQLFKGKAPEVKEANAMMRGDDFWKEYRQVSLTKGESSMDAFVHNLEQIKGFKYIIFGAKAFIENFVETGNPSKVDIGPINTMVSNNGIDGFRMRASAQTTANLNKHWFFSGYYAHGFESHKNYYKGEVTYSFNKKEYLPREFPKRTLTFSSTYDVASPSDKFMRTDKDNVFTSFKWTQVEKMMFYNRQELSFEREEDWGFKTTVALKTEENEACGDMYFIPLGKYSGSMADGTQLSPADMRAMSRRMRTTEVRGELRFAPGETYINTKQRRLKINLDAPVFTISHTLGLKNVLGGDYSYNYTEASIYKRFWMNSWGKIDCYVRGGIQWEKVPFPLLCMPATNLSYIIQDQTFQLINNMEFLNDRFASAEISWDLNGKIFNRIPLLKKLKWREYIGFKCLWGELSDKNNPYLPQNADSPILMHFPETSHVMNPKEPYYELSLGIHNIFKIVHVEYVRRLNYNDYPGVHKNGVRFMIRMTF</sequence>
<dbReference type="Proteomes" id="UP000714420">
    <property type="component" value="Unassembled WGS sequence"/>
</dbReference>
<gene>
    <name evidence="1" type="ORF">HPS56_05370</name>
</gene>
<protein>
    <submittedName>
        <fullName evidence="1">Carboxypeptidase-like regulatory domain-containing protein</fullName>
    </submittedName>
</protein>
<dbReference type="InterPro" id="IPR008969">
    <property type="entry name" value="CarboxyPept-like_regulatory"/>
</dbReference>
<dbReference type="Gene3D" id="2.60.40.1120">
    <property type="entry name" value="Carboxypeptidase-like, regulatory domain"/>
    <property type="match status" value="1"/>
</dbReference>
<evidence type="ECO:0000313" key="1">
    <source>
        <dbReference type="EMBL" id="NPD91784.1"/>
    </source>
</evidence>
<evidence type="ECO:0000313" key="2">
    <source>
        <dbReference type="Proteomes" id="UP000714420"/>
    </source>
</evidence>
<dbReference type="SUPFAM" id="SSF49464">
    <property type="entry name" value="Carboxypeptidase regulatory domain-like"/>
    <property type="match status" value="1"/>
</dbReference>
<keyword evidence="2" id="KW-1185">Reference proteome</keyword>
<reference evidence="1 2" key="1">
    <citation type="submission" date="2020-05" db="EMBL/GenBank/DDBJ databases">
        <title>Distinct polysaccharide utilization as determinants for interspecies competition between intestinal Prevotella spp.</title>
        <authorList>
            <person name="Galvez E.J.C."/>
            <person name="Iljazovic A."/>
            <person name="Strowig T."/>
        </authorList>
    </citation>
    <scope>NUCLEOTIDE SEQUENCE [LARGE SCALE GENOMIC DNA]</scope>
    <source>
        <strain evidence="1 2">PMUR</strain>
    </source>
</reference>
<name>A0ABX2ANI5_9BACT</name>
<comment type="caution">
    <text evidence="1">The sequence shown here is derived from an EMBL/GenBank/DDBJ whole genome shotgun (WGS) entry which is preliminary data.</text>
</comment>
<proteinExistence type="predicted"/>
<dbReference type="RefSeq" id="WP_172275045.1">
    <property type="nucleotide sequence ID" value="NZ_CASGMU010000005.1"/>
</dbReference>
<accession>A0ABX2ANI5</accession>
<dbReference type="Pfam" id="PF13715">
    <property type="entry name" value="CarbopepD_reg_2"/>
    <property type="match status" value="1"/>
</dbReference>
<organism evidence="1 2">
    <name type="scientific">Xylanibacter muris</name>
    <dbReference type="NCBI Taxonomy" id="2736290"/>
    <lineage>
        <taxon>Bacteria</taxon>
        <taxon>Pseudomonadati</taxon>
        <taxon>Bacteroidota</taxon>
        <taxon>Bacteroidia</taxon>
        <taxon>Bacteroidales</taxon>
        <taxon>Prevotellaceae</taxon>
        <taxon>Xylanibacter</taxon>
    </lineage>
</organism>
<dbReference type="Pfam" id="PF18939">
    <property type="entry name" value="DUF5686"/>
    <property type="match status" value="1"/>
</dbReference>
<dbReference type="EMBL" id="JABKKF010000003">
    <property type="protein sequence ID" value="NPD91784.1"/>
    <property type="molecule type" value="Genomic_DNA"/>
</dbReference>
<dbReference type="InterPro" id="IPR043741">
    <property type="entry name" value="DUF5686"/>
</dbReference>